<organism evidence="3 4">
    <name type="scientific">Pontiella desulfatans</name>
    <dbReference type="NCBI Taxonomy" id="2750659"/>
    <lineage>
        <taxon>Bacteria</taxon>
        <taxon>Pseudomonadati</taxon>
        <taxon>Kiritimatiellota</taxon>
        <taxon>Kiritimatiellia</taxon>
        <taxon>Kiritimatiellales</taxon>
        <taxon>Pontiellaceae</taxon>
        <taxon>Pontiella</taxon>
    </lineage>
</organism>
<dbReference type="Gene3D" id="3.30.360.10">
    <property type="entry name" value="Dihydrodipicolinate Reductase, domain 2"/>
    <property type="match status" value="1"/>
</dbReference>
<evidence type="ECO:0000313" key="4">
    <source>
        <dbReference type="Proteomes" id="UP000366872"/>
    </source>
</evidence>
<dbReference type="InterPro" id="IPR000683">
    <property type="entry name" value="Gfo/Idh/MocA-like_OxRdtase_N"/>
</dbReference>
<feature type="domain" description="Gfo/Idh/MocA-like oxidoreductase N-terminal" evidence="1">
    <location>
        <begin position="49"/>
        <end position="178"/>
    </location>
</feature>
<dbReference type="EMBL" id="CAAHFG010000003">
    <property type="protein sequence ID" value="VGO15704.1"/>
    <property type="molecule type" value="Genomic_DNA"/>
</dbReference>
<evidence type="ECO:0000259" key="2">
    <source>
        <dbReference type="Pfam" id="PF19051"/>
    </source>
</evidence>
<dbReference type="Proteomes" id="UP000366872">
    <property type="component" value="Unassembled WGS sequence"/>
</dbReference>
<protein>
    <submittedName>
        <fullName evidence="3">Scyllo-inositol 2-dehydrogenase (NAD(+))</fullName>
    </submittedName>
</protein>
<dbReference type="InterPro" id="IPR036291">
    <property type="entry name" value="NAD(P)-bd_dom_sf"/>
</dbReference>
<dbReference type="Pfam" id="PF01408">
    <property type="entry name" value="GFO_IDH_MocA"/>
    <property type="match status" value="1"/>
</dbReference>
<dbReference type="Gene3D" id="3.40.50.720">
    <property type="entry name" value="NAD(P)-binding Rossmann-like Domain"/>
    <property type="match status" value="1"/>
</dbReference>
<dbReference type="PROSITE" id="PS51318">
    <property type="entry name" value="TAT"/>
    <property type="match status" value="1"/>
</dbReference>
<name>A0A6C2U8G2_PONDE</name>
<dbReference type="AlphaFoldDB" id="A0A6C2U8G2"/>
<dbReference type="RefSeq" id="WP_136081283.1">
    <property type="nucleotide sequence ID" value="NZ_CAAHFG010000003.1"/>
</dbReference>
<dbReference type="Pfam" id="PF19051">
    <property type="entry name" value="GFO_IDH_MocA_C2"/>
    <property type="match status" value="1"/>
</dbReference>
<keyword evidence="4" id="KW-1185">Reference proteome</keyword>
<evidence type="ECO:0000313" key="3">
    <source>
        <dbReference type="EMBL" id="VGO15704.1"/>
    </source>
</evidence>
<accession>A0A6C2U8G2</accession>
<proteinExistence type="predicted"/>
<dbReference type="PANTHER" id="PTHR43818:SF5">
    <property type="entry name" value="OXIDOREDUCTASE FAMILY PROTEIN"/>
    <property type="match status" value="1"/>
</dbReference>
<gene>
    <name evidence="3" type="primary">iolX_7</name>
    <name evidence="3" type="ORF">PDESU_04289</name>
</gene>
<dbReference type="InterPro" id="IPR043906">
    <property type="entry name" value="Gfo/Idh/MocA_OxRdtase_bact_C"/>
</dbReference>
<sequence length="438" mass="48862">MSPPKTTLSRRTMLRISMLGTSAIGTPMVIPSSALGLSGHIPPSERVTLGMIGHGLMMNTHMAGVLSHPGVQVLAVCDVDRKKREKAKAWVEETYAAHAASSSYKGCAAYNEHERITDRSDIDAVFVVTPDHWHVPISLDAVRSGKDVYVEKPMSLTIKEGRILSDAVRRYGAVLQVGSQQRSEYSFGKAAEMVRNGWIGKVHTVYTSLGRFPDGNELPGEAIPEGFDYDRWLGPTPWKPYNRNRVLGSFGGGWRSYWEYGARKNGDWGAHHYDIIQWALGMDHSGPEFFFPQGCDDSGCQGYTYKNGPTIYRDYHGPDRKFNSQIEFHGEKGKIGVGREGVLVSEPGDLKNRPPSPTDLRLAATTGHHLNFLNAIRTRERTIADVEIGHRTATICHLSAISERLNRTLQWDPVRERIIGDPQASKWLDRPRRAPYSL</sequence>
<dbReference type="GO" id="GO:0000166">
    <property type="term" value="F:nucleotide binding"/>
    <property type="evidence" value="ECO:0007669"/>
    <property type="project" value="InterPro"/>
</dbReference>
<dbReference type="SUPFAM" id="SSF51735">
    <property type="entry name" value="NAD(P)-binding Rossmann-fold domains"/>
    <property type="match status" value="1"/>
</dbReference>
<reference evidence="3 4" key="1">
    <citation type="submission" date="2019-04" db="EMBL/GenBank/DDBJ databases">
        <authorList>
            <person name="Van Vliet M D."/>
        </authorList>
    </citation>
    <scope>NUCLEOTIDE SEQUENCE [LARGE SCALE GENOMIC DNA]</scope>
    <source>
        <strain evidence="3 4">F1</strain>
    </source>
</reference>
<dbReference type="InterPro" id="IPR050463">
    <property type="entry name" value="Gfo/Idh/MocA_oxidrdct_glycsds"/>
</dbReference>
<evidence type="ECO:0000259" key="1">
    <source>
        <dbReference type="Pfam" id="PF01408"/>
    </source>
</evidence>
<dbReference type="SUPFAM" id="SSF55347">
    <property type="entry name" value="Glyceraldehyde-3-phosphate dehydrogenase-like, C-terminal domain"/>
    <property type="match status" value="1"/>
</dbReference>
<dbReference type="PANTHER" id="PTHR43818">
    <property type="entry name" value="BCDNA.GH03377"/>
    <property type="match status" value="1"/>
</dbReference>
<dbReference type="InterPro" id="IPR006311">
    <property type="entry name" value="TAT_signal"/>
</dbReference>
<feature type="domain" description="Gfo/Idh/MocA-like oxidoreductase bacterial type C-terminal" evidence="2">
    <location>
        <begin position="216"/>
        <end position="437"/>
    </location>
</feature>